<keyword evidence="11" id="KW-0694">RNA-binding</keyword>
<evidence type="ECO:0000256" key="2">
    <source>
        <dbReference type="ARBA" id="ARBA00004832"/>
    </source>
</evidence>
<dbReference type="STRING" id="106549.A0A540LLT5"/>
<evidence type="ECO:0000313" key="16">
    <source>
        <dbReference type="Proteomes" id="UP000315295"/>
    </source>
</evidence>
<dbReference type="SMART" id="SM00360">
    <property type="entry name" value="RRM"/>
    <property type="match status" value="1"/>
</dbReference>
<comment type="caution">
    <text evidence="15">The sequence shown here is derived from an EMBL/GenBank/DDBJ whole genome shotgun (WGS) entry which is preliminary data.</text>
</comment>
<dbReference type="InterPro" id="IPR000182">
    <property type="entry name" value="GNAT_dom"/>
</dbReference>
<dbReference type="EMBL" id="VIEB01000541">
    <property type="protein sequence ID" value="TQD87289.1"/>
    <property type="molecule type" value="Genomic_DNA"/>
</dbReference>
<sequence length="447" mass="50537">MTIDTATMGEQEQLRLQLSALHLNTPPPPPTPYQNLYESDDQQVFYNDDGLVFDIGLGNVIVVDNLPIVDARMAEKLESEIRRAFSEVGVIKHDGVSVPLNPQTHESLGRCFIEFNSRQEAELAREKRDGYNFHTHTLSVSLYDDLDRFVDILDVETTTETSPAACMSSRHTGPPPLLSPLKEEDEEVLEEAQRVNHGRKQAKRGVLVPALRYTPTSPRQGSTVRFIYDLPAEKLVPSGTSDKIGTIQRRLAWPLRKDDTHKSRNGPNFFLIRPIKRFQSPSFRSIQALHLSAKMERSEGQTFRVRKLEMSDKSKGFIQLLQQLTVCDSVSDKEFADRFGEISSLGDDHVICVIEDDRSGKIIATGSVFIEKKFIRNCGKVGHIEDIVVDADARGMQLGKKIISFLTDHARSVGCYKVILDCSNENRAFYEKCGFKQKEIQMVKYFT</sequence>
<evidence type="ECO:0000256" key="9">
    <source>
        <dbReference type="ARBA" id="ARBA00023315"/>
    </source>
</evidence>
<evidence type="ECO:0000256" key="11">
    <source>
        <dbReference type="PROSITE-ProRule" id="PRU00176"/>
    </source>
</evidence>
<evidence type="ECO:0000256" key="7">
    <source>
        <dbReference type="ARBA" id="ARBA00022824"/>
    </source>
</evidence>
<keyword evidence="6" id="KW-0808">Transferase</keyword>
<dbReference type="GO" id="GO:0004343">
    <property type="term" value="F:glucosamine 6-phosphate N-acetyltransferase activity"/>
    <property type="evidence" value="ECO:0007669"/>
    <property type="project" value="UniProtKB-EC"/>
</dbReference>
<dbReference type="SUPFAM" id="SSF54928">
    <property type="entry name" value="RNA-binding domain, RBD"/>
    <property type="match status" value="1"/>
</dbReference>
<dbReference type="Proteomes" id="UP000315295">
    <property type="component" value="Unassembled WGS sequence"/>
</dbReference>
<dbReference type="SUPFAM" id="SSF55729">
    <property type="entry name" value="Acyl-CoA N-acyltransferases (Nat)"/>
    <property type="match status" value="1"/>
</dbReference>
<name>A0A540LLT5_MALBA</name>
<dbReference type="InterPro" id="IPR016181">
    <property type="entry name" value="Acyl_CoA_acyltransferase"/>
</dbReference>
<dbReference type="Pfam" id="PF00076">
    <property type="entry name" value="RRM_1"/>
    <property type="match status" value="1"/>
</dbReference>
<evidence type="ECO:0000313" key="15">
    <source>
        <dbReference type="EMBL" id="TQD87289.1"/>
    </source>
</evidence>
<evidence type="ECO:0000256" key="3">
    <source>
        <dbReference type="ARBA" id="ARBA00006048"/>
    </source>
</evidence>
<evidence type="ECO:0000256" key="1">
    <source>
        <dbReference type="ARBA" id="ARBA00004406"/>
    </source>
</evidence>
<dbReference type="CDD" id="cd04301">
    <property type="entry name" value="NAT_SF"/>
    <property type="match status" value="1"/>
</dbReference>
<dbReference type="GO" id="GO:0003723">
    <property type="term" value="F:RNA binding"/>
    <property type="evidence" value="ECO:0007669"/>
    <property type="project" value="UniProtKB-UniRule"/>
</dbReference>
<dbReference type="InterPro" id="IPR012677">
    <property type="entry name" value="Nucleotide-bd_a/b_plait_sf"/>
</dbReference>
<comment type="subunit">
    <text evidence="4">Homodimer.</text>
</comment>
<dbReference type="InterPro" id="IPR000504">
    <property type="entry name" value="RRM_dom"/>
</dbReference>
<dbReference type="FunFam" id="3.40.630.30:FF:000048">
    <property type="entry name" value="Glucosamine 6-phosphate N-acetyltransferase"/>
    <property type="match status" value="1"/>
</dbReference>
<dbReference type="GO" id="GO:0005789">
    <property type="term" value="C:endoplasmic reticulum membrane"/>
    <property type="evidence" value="ECO:0007669"/>
    <property type="project" value="UniProtKB-SubCell"/>
</dbReference>
<evidence type="ECO:0000256" key="4">
    <source>
        <dbReference type="ARBA" id="ARBA00011738"/>
    </source>
</evidence>
<organism evidence="15 16">
    <name type="scientific">Malus baccata</name>
    <name type="common">Siberian crab apple</name>
    <name type="synonym">Pyrus baccata</name>
    <dbReference type="NCBI Taxonomy" id="106549"/>
    <lineage>
        <taxon>Eukaryota</taxon>
        <taxon>Viridiplantae</taxon>
        <taxon>Streptophyta</taxon>
        <taxon>Embryophyta</taxon>
        <taxon>Tracheophyta</taxon>
        <taxon>Spermatophyta</taxon>
        <taxon>Magnoliopsida</taxon>
        <taxon>eudicotyledons</taxon>
        <taxon>Gunneridae</taxon>
        <taxon>Pentapetalae</taxon>
        <taxon>rosids</taxon>
        <taxon>fabids</taxon>
        <taxon>Rosales</taxon>
        <taxon>Rosaceae</taxon>
        <taxon>Amygdaloideae</taxon>
        <taxon>Maleae</taxon>
        <taxon>Malus</taxon>
    </lineage>
</organism>
<accession>A0A540LLT5</accession>
<proteinExistence type="inferred from homology"/>
<feature type="region of interest" description="Disordered" evidence="12">
    <location>
        <begin position="161"/>
        <end position="180"/>
    </location>
</feature>
<feature type="domain" description="N-acetyltransferase" evidence="14">
    <location>
        <begin position="303"/>
        <end position="447"/>
    </location>
</feature>
<dbReference type="GO" id="GO:0006048">
    <property type="term" value="P:UDP-N-acetylglucosamine biosynthetic process"/>
    <property type="evidence" value="ECO:0007669"/>
    <property type="project" value="UniProtKB-UniPathway"/>
</dbReference>
<dbReference type="PANTHER" id="PTHR13355">
    <property type="entry name" value="GLUCOSAMINE 6-PHOSPHATE N-ACETYLTRANSFERASE"/>
    <property type="match status" value="1"/>
</dbReference>
<evidence type="ECO:0000259" key="14">
    <source>
        <dbReference type="PROSITE" id="PS51186"/>
    </source>
</evidence>
<reference evidence="15 16" key="1">
    <citation type="journal article" date="2019" name="G3 (Bethesda)">
        <title>Sequencing of a Wild Apple (Malus baccata) Genome Unravels the Differences Between Cultivated and Wild Apple Species Regarding Disease Resistance and Cold Tolerance.</title>
        <authorList>
            <person name="Chen X."/>
        </authorList>
    </citation>
    <scope>NUCLEOTIDE SEQUENCE [LARGE SCALE GENOMIC DNA]</scope>
    <source>
        <strain evidence="16">cv. Shandingzi</strain>
        <tissue evidence="15">Leaves</tissue>
    </source>
</reference>
<comment type="similarity">
    <text evidence="3">Belongs to the acetyltransferase family. GNA1 subfamily.</text>
</comment>
<keyword evidence="8" id="KW-0472">Membrane</keyword>
<keyword evidence="9" id="KW-0012">Acyltransferase</keyword>
<dbReference type="PROSITE" id="PS51186">
    <property type="entry name" value="GNAT"/>
    <property type="match status" value="1"/>
</dbReference>
<protein>
    <recommendedName>
        <fullName evidence="5">glucosamine-phosphate N-acetyltransferase</fullName>
        <ecNumber evidence="5">2.3.1.4</ecNumber>
    </recommendedName>
</protein>
<evidence type="ECO:0000256" key="12">
    <source>
        <dbReference type="SAM" id="MobiDB-lite"/>
    </source>
</evidence>
<comment type="catalytic activity">
    <reaction evidence="10">
        <text>D-glucosamine 6-phosphate + acetyl-CoA = N-acetyl-D-glucosamine 6-phosphate + CoA + H(+)</text>
        <dbReference type="Rhea" id="RHEA:10292"/>
        <dbReference type="ChEBI" id="CHEBI:15378"/>
        <dbReference type="ChEBI" id="CHEBI:57287"/>
        <dbReference type="ChEBI" id="CHEBI:57288"/>
        <dbReference type="ChEBI" id="CHEBI:57513"/>
        <dbReference type="ChEBI" id="CHEBI:58725"/>
        <dbReference type="EC" id="2.3.1.4"/>
    </reaction>
</comment>
<dbReference type="AlphaFoldDB" id="A0A540LLT5"/>
<comment type="pathway">
    <text evidence="2">Nucleotide-sugar biosynthesis; UDP-N-acetyl-alpha-D-glucosamine biosynthesis; N-acetyl-alpha-D-glucosamine 1-phosphate from alpha-D-glucosamine 6-phosphate (route I): step 1/2.</text>
</comment>
<dbReference type="PANTHER" id="PTHR13355:SF11">
    <property type="entry name" value="GLUCOSAMINE 6-PHOSPHATE N-ACETYLTRANSFERASE"/>
    <property type="match status" value="1"/>
</dbReference>
<dbReference type="GO" id="GO:0006044">
    <property type="term" value="P:N-acetylglucosamine metabolic process"/>
    <property type="evidence" value="ECO:0007669"/>
    <property type="project" value="UniProtKB-ARBA"/>
</dbReference>
<dbReference type="EC" id="2.3.1.4" evidence="5"/>
<evidence type="ECO:0000259" key="13">
    <source>
        <dbReference type="PROSITE" id="PS50102"/>
    </source>
</evidence>
<evidence type="ECO:0000256" key="10">
    <source>
        <dbReference type="ARBA" id="ARBA00048964"/>
    </source>
</evidence>
<keyword evidence="7" id="KW-0256">Endoplasmic reticulum</keyword>
<dbReference type="InterPro" id="IPR035979">
    <property type="entry name" value="RBD_domain_sf"/>
</dbReference>
<dbReference type="Gene3D" id="3.40.630.30">
    <property type="match status" value="1"/>
</dbReference>
<dbReference type="InterPro" id="IPR039143">
    <property type="entry name" value="GNPNAT1-like"/>
</dbReference>
<gene>
    <name evidence="15" type="ORF">C1H46_027156</name>
</gene>
<dbReference type="Pfam" id="PF00583">
    <property type="entry name" value="Acetyltransf_1"/>
    <property type="match status" value="1"/>
</dbReference>
<dbReference type="UniPathway" id="UPA00113">
    <property type="reaction ID" value="UER00529"/>
</dbReference>
<comment type="subcellular location">
    <subcellularLocation>
        <location evidence="1">Endoplasmic reticulum membrane</location>
        <topology evidence="1">Peripheral membrane protein</topology>
    </subcellularLocation>
</comment>
<keyword evidence="16" id="KW-1185">Reference proteome</keyword>
<feature type="domain" description="RRM" evidence="13">
    <location>
        <begin position="59"/>
        <end position="145"/>
    </location>
</feature>
<evidence type="ECO:0000256" key="5">
    <source>
        <dbReference type="ARBA" id="ARBA00012703"/>
    </source>
</evidence>
<evidence type="ECO:0000256" key="8">
    <source>
        <dbReference type="ARBA" id="ARBA00023136"/>
    </source>
</evidence>
<dbReference type="PROSITE" id="PS50102">
    <property type="entry name" value="RRM"/>
    <property type="match status" value="1"/>
</dbReference>
<evidence type="ECO:0000256" key="6">
    <source>
        <dbReference type="ARBA" id="ARBA00022679"/>
    </source>
</evidence>
<dbReference type="Gene3D" id="3.30.70.330">
    <property type="match status" value="1"/>
</dbReference>